<dbReference type="AlphaFoldDB" id="A0A0C9YF79"/>
<proteinExistence type="inferred from homology"/>
<comment type="similarity">
    <text evidence="1">Belongs to the ATG10 family.</text>
</comment>
<evidence type="ECO:0000256" key="5">
    <source>
        <dbReference type="ARBA" id="ARBA00022927"/>
    </source>
</evidence>
<evidence type="ECO:0000313" key="8">
    <source>
        <dbReference type="EMBL" id="KIK06773.1"/>
    </source>
</evidence>
<dbReference type="GO" id="GO:0000045">
    <property type="term" value="P:autophagosome assembly"/>
    <property type="evidence" value="ECO:0007669"/>
    <property type="project" value="TreeGrafter"/>
</dbReference>
<dbReference type="Gene3D" id="3.30.1460.50">
    <property type="match status" value="1"/>
</dbReference>
<protein>
    <recommendedName>
        <fullName evidence="2">Ubiquitin-like-conjugating enzyme ATG10</fullName>
    </recommendedName>
    <alternativeName>
        <fullName evidence="7">Autophagy-related protein 10</fullName>
    </alternativeName>
</protein>
<dbReference type="Proteomes" id="UP000054477">
    <property type="component" value="Unassembled WGS sequence"/>
</dbReference>
<accession>A0A0C9YF79</accession>
<dbReference type="InterPro" id="IPR007135">
    <property type="entry name" value="Atg3/Atg10"/>
</dbReference>
<dbReference type="GO" id="GO:0032446">
    <property type="term" value="P:protein modification by small protein conjugation"/>
    <property type="evidence" value="ECO:0007669"/>
    <property type="project" value="TreeGrafter"/>
</dbReference>
<dbReference type="OrthoDB" id="4089664at2759"/>
<keyword evidence="6" id="KW-0072">Autophagy</keyword>
<organism evidence="8 9">
    <name type="scientific">Laccaria amethystina LaAM-08-1</name>
    <dbReference type="NCBI Taxonomy" id="1095629"/>
    <lineage>
        <taxon>Eukaryota</taxon>
        <taxon>Fungi</taxon>
        <taxon>Dikarya</taxon>
        <taxon>Basidiomycota</taxon>
        <taxon>Agaricomycotina</taxon>
        <taxon>Agaricomycetes</taxon>
        <taxon>Agaricomycetidae</taxon>
        <taxon>Agaricales</taxon>
        <taxon>Agaricineae</taxon>
        <taxon>Hydnangiaceae</taxon>
        <taxon>Laccaria</taxon>
    </lineage>
</organism>
<dbReference type="PANTHER" id="PTHR14957">
    <property type="entry name" value="UBIQUITIN-LIKE-CONJUGATING ENZYME ATG10"/>
    <property type="match status" value="1"/>
</dbReference>
<dbReference type="GO" id="GO:0061651">
    <property type="term" value="F:Atg12 conjugating enzyme activity"/>
    <property type="evidence" value="ECO:0007669"/>
    <property type="project" value="TreeGrafter"/>
</dbReference>
<dbReference type="GO" id="GO:0015031">
    <property type="term" value="P:protein transport"/>
    <property type="evidence" value="ECO:0007669"/>
    <property type="project" value="UniProtKB-KW"/>
</dbReference>
<keyword evidence="5" id="KW-0653">Protein transport</keyword>
<dbReference type="STRING" id="1095629.A0A0C9YF79"/>
<keyword evidence="4" id="KW-0833">Ubl conjugation pathway</keyword>
<dbReference type="HOGENOM" id="CLU_072332_2_0_1"/>
<gene>
    <name evidence="8" type="ORF">K443DRAFT_251028</name>
</gene>
<dbReference type="GO" id="GO:0005829">
    <property type="term" value="C:cytosol"/>
    <property type="evidence" value="ECO:0007669"/>
    <property type="project" value="TreeGrafter"/>
</dbReference>
<evidence type="ECO:0000256" key="2">
    <source>
        <dbReference type="ARBA" id="ARBA00021099"/>
    </source>
</evidence>
<keyword evidence="5" id="KW-0813">Transport</keyword>
<keyword evidence="3" id="KW-0808">Transferase</keyword>
<dbReference type="Pfam" id="PF03987">
    <property type="entry name" value="Autophagy_act_C"/>
    <property type="match status" value="1"/>
</dbReference>
<dbReference type="GO" id="GO:0000422">
    <property type="term" value="P:autophagy of mitochondrion"/>
    <property type="evidence" value="ECO:0007669"/>
    <property type="project" value="TreeGrafter"/>
</dbReference>
<evidence type="ECO:0000256" key="7">
    <source>
        <dbReference type="ARBA" id="ARBA00029833"/>
    </source>
</evidence>
<evidence type="ECO:0000256" key="3">
    <source>
        <dbReference type="ARBA" id="ARBA00022679"/>
    </source>
</evidence>
<dbReference type="EMBL" id="KN838551">
    <property type="protein sequence ID" value="KIK06773.1"/>
    <property type="molecule type" value="Genomic_DNA"/>
</dbReference>
<evidence type="ECO:0000256" key="4">
    <source>
        <dbReference type="ARBA" id="ARBA00022786"/>
    </source>
</evidence>
<reference evidence="8 9" key="1">
    <citation type="submission" date="2014-04" db="EMBL/GenBank/DDBJ databases">
        <authorList>
            <consortium name="DOE Joint Genome Institute"/>
            <person name="Kuo A."/>
            <person name="Kohler A."/>
            <person name="Nagy L.G."/>
            <person name="Floudas D."/>
            <person name="Copeland A."/>
            <person name="Barry K.W."/>
            <person name="Cichocki N."/>
            <person name="Veneault-Fourrey C."/>
            <person name="LaButti K."/>
            <person name="Lindquist E.A."/>
            <person name="Lipzen A."/>
            <person name="Lundell T."/>
            <person name="Morin E."/>
            <person name="Murat C."/>
            <person name="Sun H."/>
            <person name="Tunlid A."/>
            <person name="Henrissat B."/>
            <person name="Grigoriev I.V."/>
            <person name="Hibbett D.S."/>
            <person name="Martin F."/>
            <person name="Nordberg H.P."/>
            <person name="Cantor M.N."/>
            <person name="Hua S.X."/>
        </authorList>
    </citation>
    <scope>NUCLEOTIDE SEQUENCE [LARGE SCALE GENOMIC DNA]</scope>
    <source>
        <strain evidence="8 9">LaAM-08-1</strain>
    </source>
</reference>
<sequence length="185" mass="20785">MFTRTQFESACKGYAAKHQHKHWTWSNAYLSRTSLLHRSSRTLDDGDDDRDPATASPALHDLLTLQQYVVYSPTFRVPTFYFTIHDSTGTPLPLGDIVHSSLFKFQPDGETTTFALTLSAAPFPLLSQGEHPILGTPCWYLHPCESDAAVSELLSEISQVGRSEEMKLVGWMEMWFMTVGTVLDV</sequence>
<name>A0A0C9YF79_9AGAR</name>
<dbReference type="PANTHER" id="PTHR14957:SF1">
    <property type="entry name" value="UBIQUITIN-LIKE-CONJUGATING ENZYME ATG10"/>
    <property type="match status" value="1"/>
</dbReference>
<reference evidence="9" key="2">
    <citation type="submission" date="2015-01" db="EMBL/GenBank/DDBJ databases">
        <title>Evolutionary Origins and Diversification of the Mycorrhizal Mutualists.</title>
        <authorList>
            <consortium name="DOE Joint Genome Institute"/>
            <consortium name="Mycorrhizal Genomics Consortium"/>
            <person name="Kohler A."/>
            <person name="Kuo A."/>
            <person name="Nagy L.G."/>
            <person name="Floudas D."/>
            <person name="Copeland A."/>
            <person name="Barry K.W."/>
            <person name="Cichocki N."/>
            <person name="Veneault-Fourrey C."/>
            <person name="LaButti K."/>
            <person name="Lindquist E.A."/>
            <person name="Lipzen A."/>
            <person name="Lundell T."/>
            <person name="Morin E."/>
            <person name="Murat C."/>
            <person name="Riley R."/>
            <person name="Ohm R."/>
            <person name="Sun H."/>
            <person name="Tunlid A."/>
            <person name="Henrissat B."/>
            <person name="Grigoriev I.V."/>
            <person name="Hibbett D.S."/>
            <person name="Martin F."/>
        </authorList>
    </citation>
    <scope>NUCLEOTIDE SEQUENCE [LARGE SCALE GENOMIC DNA]</scope>
    <source>
        <strain evidence="9">LaAM-08-1</strain>
    </source>
</reference>
<evidence type="ECO:0000256" key="6">
    <source>
        <dbReference type="ARBA" id="ARBA00023006"/>
    </source>
</evidence>
<evidence type="ECO:0000256" key="1">
    <source>
        <dbReference type="ARBA" id="ARBA00005696"/>
    </source>
</evidence>
<keyword evidence="9" id="KW-1185">Reference proteome</keyword>
<evidence type="ECO:0000313" key="9">
    <source>
        <dbReference type="Proteomes" id="UP000054477"/>
    </source>
</evidence>